<evidence type="ECO:0000256" key="2">
    <source>
        <dbReference type="ARBA" id="ARBA00011206"/>
    </source>
</evidence>
<keyword evidence="4 8" id="KW-0240">DNA-directed RNA polymerase</keyword>
<keyword evidence="9" id="KW-0175">Coiled coil</keyword>
<feature type="domain" description="RNA polymerase III subunit RPC82-related helix-turn-helix" evidence="12">
    <location>
        <begin position="62"/>
        <end position="124"/>
    </location>
</feature>
<dbReference type="GO" id="GO:0042797">
    <property type="term" value="P:tRNA transcription by RNA polymerase III"/>
    <property type="evidence" value="ECO:0007669"/>
    <property type="project" value="EnsemblFungi"/>
</dbReference>
<gene>
    <name evidence="14" type="primary">KNAG0F04020</name>
    <name evidence="14" type="ordered locus">KNAG_0F04020</name>
</gene>
<dbReference type="InterPro" id="IPR008806">
    <property type="entry name" value="RNA_pol_III_Rpc82_C"/>
</dbReference>
<comment type="function">
    <text evidence="7 8">DNA-dependent RNA polymerase catalyzes the transcription of DNA into RNA using the four ribonucleoside triphosphates as substrates. Specific core component of RNA polymerase III which synthesizes small RNAs, such as 5S rRNA and tRNAs.</text>
</comment>
<organism evidence="14 15">
    <name type="scientific">Huiozyma naganishii (strain ATCC MYA-139 / BCRC 22969 / CBS 8797 / KCTC 17520 / NBRC 10181 / NCYC 3082 / Yp74L-3)</name>
    <name type="common">Yeast</name>
    <name type="synonym">Kazachstania naganishii</name>
    <dbReference type="NCBI Taxonomy" id="1071383"/>
    <lineage>
        <taxon>Eukaryota</taxon>
        <taxon>Fungi</taxon>
        <taxon>Dikarya</taxon>
        <taxon>Ascomycota</taxon>
        <taxon>Saccharomycotina</taxon>
        <taxon>Saccharomycetes</taxon>
        <taxon>Saccharomycetales</taxon>
        <taxon>Saccharomycetaceae</taxon>
        <taxon>Huiozyma</taxon>
    </lineage>
</organism>
<dbReference type="Gene3D" id="1.10.10.10">
    <property type="entry name" value="Winged helix-like DNA-binding domain superfamily/Winged helix DNA-binding domain"/>
    <property type="match status" value="2"/>
</dbReference>
<dbReference type="Pfam" id="PF08221">
    <property type="entry name" value="HTH_9"/>
    <property type="match status" value="1"/>
</dbReference>
<keyword evidence="5 8" id="KW-0804">Transcription</keyword>
<dbReference type="InterPro" id="IPR055207">
    <property type="entry name" value="POLR3C_WHD"/>
</dbReference>
<evidence type="ECO:0000256" key="8">
    <source>
        <dbReference type="RuleBase" id="RU367076"/>
    </source>
</evidence>
<reference evidence="14 15" key="1">
    <citation type="journal article" date="2011" name="Proc. Natl. Acad. Sci. U.S.A.">
        <title>Evolutionary erosion of yeast sex chromosomes by mating-type switching accidents.</title>
        <authorList>
            <person name="Gordon J.L."/>
            <person name="Armisen D."/>
            <person name="Proux-Wera E."/>
            <person name="Oheigeartaigh S.S."/>
            <person name="Byrne K.P."/>
            <person name="Wolfe K.H."/>
        </authorList>
    </citation>
    <scope>NUCLEOTIDE SEQUENCE [LARGE SCALE GENOMIC DNA]</scope>
    <source>
        <strain evidence="15">ATCC MYA-139 / BCRC 22969 / CBS 8797 / CCRC 22969 / KCTC 17520 / NBRC 10181 / NCYC 3082</strain>
    </source>
</reference>
<dbReference type="GeneID" id="34526781"/>
<dbReference type="AlphaFoldDB" id="J7S8S3"/>
<dbReference type="OrthoDB" id="272392at2759"/>
<comment type="subcellular location">
    <subcellularLocation>
        <location evidence="1 8">Nucleus</location>
    </subcellularLocation>
</comment>
<accession>J7S8S3</accession>
<evidence type="ECO:0000256" key="10">
    <source>
        <dbReference type="SAM" id="MobiDB-lite"/>
    </source>
</evidence>
<dbReference type="InterPro" id="IPR036388">
    <property type="entry name" value="WH-like_DNA-bd_sf"/>
</dbReference>
<dbReference type="eggNOG" id="KOG2587">
    <property type="taxonomic scope" value="Eukaryota"/>
</dbReference>
<comment type="similarity">
    <text evidence="8">Belongs to the RNA polymerase beta chain family.</text>
</comment>
<dbReference type="Proteomes" id="UP000006310">
    <property type="component" value="Chromosome 6"/>
</dbReference>
<dbReference type="EMBL" id="HE978319">
    <property type="protein sequence ID" value="CCK71066.1"/>
    <property type="molecule type" value="Genomic_DNA"/>
</dbReference>
<evidence type="ECO:0000313" key="14">
    <source>
        <dbReference type="EMBL" id="CCK71066.1"/>
    </source>
</evidence>
<dbReference type="InterPro" id="IPR013197">
    <property type="entry name" value="RNA_pol_III_RPC82-rel_HTH"/>
</dbReference>
<dbReference type="Pfam" id="PF20912">
    <property type="entry name" value="RPC3_helical"/>
    <property type="match status" value="1"/>
</dbReference>
<dbReference type="PANTHER" id="PTHR12949">
    <property type="entry name" value="RNA POLYMERASE III DNA DIRECTED -RELATED"/>
    <property type="match status" value="1"/>
</dbReference>
<evidence type="ECO:0000313" key="15">
    <source>
        <dbReference type="Proteomes" id="UP000006310"/>
    </source>
</evidence>
<keyword evidence="6 8" id="KW-0539">Nucleus</keyword>
<dbReference type="HOGENOM" id="CLU_010734_0_0_1"/>
<dbReference type="PANTHER" id="PTHR12949:SF0">
    <property type="entry name" value="DNA-DIRECTED RNA POLYMERASE III SUBUNIT RPC3"/>
    <property type="match status" value="1"/>
</dbReference>
<dbReference type="OMA" id="KHRFVRH"/>
<dbReference type="GO" id="GO:0006384">
    <property type="term" value="P:transcription initiation at RNA polymerase III promoter"/>
    <property type="evidence" value="ECO:0007669"/>
    <property type="project" value="EnsemblFungi"/>
</dbReference>
<sequence length="675" mass="76250">MDSALDSITGSIGKKAVDVGAEELGDGGFNLQQQGQVQQEEQQQRAVDMSSLEHRVLDPDRFLYVELVRSHLGEAAASVLGLLVSLGRLSVAEIVQRGEEMDAAKVKRTLVALVQLRCVKYLEEVTYTGKKTMYYYHNTDGIHILLYSGMILEEIDKRFPAKKGADGDGIQVAAVTVVSNILALGSITLRDYLASLPEEQAHEWQHDISATFVSLCESGYITPINKLHYTPINDLWTLLYDKEYKLLPRNATTSDLKKRAEAKVKAKEQFFTLLDNANDLSNLIVTDPRTSLRTVSDSIPLTFNLERFYKARRSNQLAQFAKSRVGNVSAVVYKVALKHTEQKSVAVVSPIKYTGLLQDLEESRALQEELELAEEKTPGVTFTATDIVRHLPASLELRGSLTAKSKKERKREQDETTEEQPTKKKLKTEDGFVIPDLPAHVLQQPEEHEDNDTNNDHLMDFDDSGTDPHSITLVNSHLKLLATCPIPFLYETKPGVFYVPYSKVVPMMRSSVYDYLVASTLGASALRIRRCIKANKLASEKVINSTALMREKDIRSTTAALVKYNVSEIQEVPRTVDRAAARAVFLFRTKEDHSYRFMRENMEWNIANLLSKMERLKEENATLLTKANREDVRGKEAELLLPSELNQLKMVKKRDMTVYTRISRLVALWEVFNFM</sequence>
<dbReference type="Pfam" id="PF05645">
    <property type="entry name" value="RNA_pol_Rpc82"/>
    <property type="match status" value="1"/>
</dbReference>
<evidence type="ECO:0000256" key="1">
    <source>
        <dbReference type="ARBA" id="ARBA00004123"/>
    </source>
</evidence>
<reference evidence="15" key="2">
    <citation type="submission" date="2012-08" db="EMBL/GenBank/DDBJ databases">
        <title>Genome sequence of Kazachstania naganishii.</title>
        <authorList>
            <person name="Gordon J.L."/>
            <person name="Armisen D."/>
            <person name="Proux-Wera E."/>
            <person name="OhEigeartaigh S.S."/>
            <person name="Byrne K.P."/>
            <person name="Wolfe K.H."/>
        </authorList>
    </citation>
    <scope>NUCLEOTIDE SEQUENCE [LARGE SCALE GENOMIC DNA]</scope>
    <source>
        <strain evidence="15">ATCC MYA-139 / BCRC 22969 / CBS 8797 / CCRC 22969 / KCTC 17520 / NBRC 10181 / NCYC 3082</strain>
    </source>
</reference>
<evidence type="ECO:0000259" key="11">
    <source>
        <dbReference type="Pfam" id="PF05645"/>
    </source>
</evidence>
<dbReference type="RefSeq" id="XP_022465312.1">
    <property type="nucleotide sequence ID" value="XM_022608858.1"/>
</dbReference>
<dbReference type="STRING" id="1071383.J7S8S3"/>
<evidence type="ECO:0000256" key="3">
    <source>
        <dbReference type="ARBA" id="ARBA00016689"/>
    </source>
</evidence>
<dbReference type="GO" id="GO:0005666">
    <property type="term" value="C:RNA polymerase III complex"/>
    <property type="evidence" value="ECO:0007669"/>
    <property type="project" value="UniProtKB-UniRule"/>
</dbReference>
<comment type="subunit">
    <text evidence="2 8">Component of the RNA polymerase III (Pol III) complex consisting of 17 subunits.</text>
</comment>
<feature type="coiled-coil region" evidence="9">
    <location>
        <begin position="599"/>
        <end position="633"/>
    </location>
</feature>
<dbReference type="GO" id="GO:0003697">
    <property type="term" value="F:single-stranded DNA binding"/>
    <property type="evidence" value="ECO:0007669"/>
    <property type="project" value="UniProtKB-UniRule"/>
</dbReference>
<protein>
    <recommendedName>
        <fullName evidence="3 8">DNA-directed RNA polymerase III subunit RPC3</fullName>
        <shortName evidence="8">RNA polymerase III subunit C3</shortName>
    </recommendedName>
</protein>
<dbReference type="InterPro" id="IPR039748">
    <property type="entry name" value="RPC3"/>
</dbReference>
<evidence type="ECO:0000259" key="13">
    <source>
        <dbReference type="Pfam" id="PF22536"/>
    </source>
</evidence>
<keyword evidence="15" id="KW-1185">Reference proteome</keyword>
<evidence type="ECO:0000256" key="6">
    <source>
        <dbReference type="ARBA" id="ARBA00023242"/>
    </source>
</evidence>
<evidence type="ECO:0000259" key="12">
    <source>
        <dbReference type="Pfam" id="PF08221"/>
    </source>
</evidence>
<dbReference type="Pfam" id="PF22536">
    <property type="entry name" value="WHD_POLR3C"/>
    <property type="match status" value="1"/>
</dbReference>
<dbReference type="KEGG" id="kng:KNAG_0F04020"/>
<evidence type="ECO:0000256" key="5">
    <source>
        <dbReference type="ARBA" id="ARBA00023163"/>
    </source>
</evidence>
<name>J7S8S3_HUIN7</name>
<evidence type="ECO:0000256" key="4">
    <source>
        <dbReference type="ARBA" id="ARBA00022478"/>
    </source>
</evidence>
<feature type="domain" description="DNA-directed RNA polymerase III subunit RPC3 winged-helix" evidence="13">
    <location>
        <begin position="516"/>
        <end position="588"/>
    </location>
</feature>
<dbReference type="GO" id="GO:0003899">
    <property type="term" value="F:DNA-directed RNA polymerase activity"/>
    <property type="evidence" value="ECO:0007669"/>
    <property type="project" value="EnsemblFungi"/>
</dbReference>
<feature type="domain" description="RNA polymerase III Rpc82 C -terminal" evidence="11">
    <location>
        <begin position="211"/>
        <end position="507"/>
    </location>
</feature>
<feature type="region of interest" description="Disordered" evidence="10">
    <location>
        <begin position="399"/>
        <end position="429"/>
    </location>
</feature>
<evidence type="ECO:0000256" key="9">
    <source>
        <dbReference type="SAM" id="Coils"/>
    </source>
</evidence>
<evidence type="ECO:0000256" key="7">
    <source>
        <dbReference type="ARBA" id="ARBA00025127"/>
    </source>
</evidence>
<proteinExistence type="inferred from homology"/>
<dbReference type="GO" id="GO:0006386">
    <property type="term" value="P:termination of RNA polymerase III transcription"/>
    <property type="evidence" value="ECO:0007669"/>
    <property type="project" value="EnsemblFungi"/>
</dbReference>